<sequence>MTKRYDIQGIRGLAIAGVLAFHLNDVAFPAGFIGVDMFFVLSGYLMAVILAKEPHLDMTVFRQFYVRRFKRIVPLYAILIATLTIIVPFILLRRDVLKYCEDVVWASAFATNIQTVLEKRDYFSELYDSNVLTHMWSLGVEIQYYLIVPFIILAQRKLSLKYKSFKFIPLLLISSLTFQLLSSPLLAFNLLPSRVWQFLAGALSHEYSPPSNGFPSGSNVIYEKLRTDEV</sequence>
<keyword evidence="1" id="KW-0812">Transmembrane</keyword>
<dbReference type="Pfam" id="PF01757">
    <property type="entry name" value="Acyl_transf_3"/>
    <property type="match status" value="1"/>
</dbReference>
<organism evidence="3 4">
    <name type="scientific">Pristionchus entomophagus</name>
    <dbReference type="NCBI Taxonomy" id="358040"/>
    <lineage>
        <taxon>Eukaryota</taxon>
        <taxon>Metazoa</taxon>
        <taxon>Ecdysozoa</taxon>
        <taxon>Nematoda</taxon>
        <taxon>Chromadorea</taxon>
        <taxon>Rhabditida</taxon>
        <taxon>Rhabditina</taxon>
        <taxon>Diplogasteromorpha</taxon>
        <taxon>Diplogasteroidea</taxon>
        <taxon>Neodiplogasteridae</taxon>
        <taxon>Pristionchus</taxon>
    </lineage>
</organism>
<keyword evidence="4" id="KW-1185">Reference proteome</keyword>
<dbReference type="InterPro" id="IPR050879">
    <property type="entry name" value="Acyltransferase_3"/>
</dbReference>
<feature type="domain" description="Acyltransferase 3" evidence="2">
    <location>
        <begin position="5"/>
        <end position="208"/>
    </location>
</feature>
<keyword evidence="1" id="KW-1133">Transmembrane helix</keyword>
<evidence type="ECO:0000313" key="4">
    <source>
        <dbReference type="Proteomes" id="UP001432027"/>
    </source>
</evidence>
<dbReference type="GO" id="GO:0000271">
    <property type="term" value="P:polysaccharide biosynthetic process"/>
    <property type="evidence" value="ECO:0007669"/>
    <property type="project" value="TreeGrafter"/>
</dbReference>
<dbReference type="GO" id="GO:0016747">
    <property type="term" value="F:acyltransferase activity, transferring groups other than amino-acyl groups"/>
    <property type="evidence" value="ECO:0007669"/>
    <property type="project" value="InterPro"/>
</dbReference>
<dbReference type="PANTHER" id="PTHR23028">
    <property type="entry name" value="ACETYLTRANSFERASE"/>
    <property type="match status" value="1"/>
</dbReference>
<reference evidence="3" key="1">
    <citation type="submission" date="2023-10" db="EMBL/GenBank/DDBJ databases">
        <title>Genome assembly of Pristionchus species.</title>
        <authorList>
            <person name="Yoshida K."/>
            <person name="Sommer R.J."/>
        </authorList>
    </citation>
    <scope>NUCLEOTIDE SEQUENCE</scope>
    <source>
        <strain evidence="3">RS0144</strain>
    </source>
</reference>
<protein>
    <recommendedName>
        <fullName evidence="2">Acyltransferase 3 domain-containing protein</fullName>
    </recommendedName>
</protein>
<feature type="transmembrane region" description="Helical" evidence="1">
    <location>
        <begin position="167"/>
        <end position="188"/>
    </location>
</feature>
<dbReference type="GO" id="GO:0016020">
    <property type="term" value="C:membrane"/>
    <property type="evidence" value="ECO:0007669"/>
    <property type="project" value="TreeGrafter"/>
</dbReference>
<gene>
    <name evidence="3" type="ORF">PENTCL1PPCAC_15073</name>
</gene>
<accession>A0AAV5TCJ3</accession>
<proteinExistence type="predicted"/>
<evidence type="ECO:0000256" key="1">
    <source>
        <dbReference type="SAM" id="Phobius"/>
    </source>
</evidence>
<dbReference type="AlphaFoldDB" id="A0AAV5TCJ3"/>
<dbReference type="Proteomes" id="UP001432027">
    <property type="component" value="Unassembled WGS sequence"/>
</dbReference>
<dbReference type="EMBL" id="BTSX01000004">
    <property type="protein sequence ID" value="GMS92898.1"/>
    <property type="molecule type" value="Genomic_DNA"/>
</dbReference>
<feature type="transmembrane region" description="Helical" evidence="1">
    <location>
        <begin position="72"/>
        <end position="92"/>
    </location>
</feature>
<evidence type="ECO:0000313" key="3">
    <source>
        <dbReference type="EMBL" id="GMS92898.1"/>
    </source>
</evidence>
<feature type="transmembrane region" description="Helical" evidence="1">
    <location>
        <begin position="135"/>
        <end position="155"/>
    </location>
</feature>
<dbReference type="PANTHER" id="PTHR23028:SF53">
    <property type="entry name" value="ACYL_TRANSF_3 DOMAIN-CONTAINING PROTEIN"/>
    <property type="match status" value="1"/>
</dbReference>
<evidence type="ECO:0000259" key="2">
    <source>
        <dbReference type="Pfam" id="PF01757"/>
    </source>
</evidence>
<dbReference type="InterPro" id="IPR002656">
    <property type="entry name" value="Acyl_transf_3_dom"/>
</dbReference>
<comment type="caution">
    <text evidence="3">The sequence shown here is derived from an EMBL/GenBank/DDBJ whole genome shotgun (WGS) entry which is preliminary data.</text>
</comment>
<name>A0AAV5TCJ3_9BILA</name>
<keyword evidence="1" id="KW-0472">Membrane</keyword>
<feature type="transmembrane region" description="Helical" evidence="1">
    <location>
        <begin position="26"/>
        <end position="51"/>
    </location>
</feature>